<dbReference type="PANTHER" id="PTHR44169:SF6">
    <property type="entry name" value="NADPH-DEPENDENT 1-ACYLDIHYDROXYACETONE PHOSPHATE REDUCTASE"/>
    <property type="match status" value="1"/>
</dbReference>
<evidence type="ECO:0000256" key="3">
    <source>
        <dbReference type="RuleBase" id="RU000363"/>
    </source>
</evidence>
<dbReference type="PRINTS" id="PR00080">
    <property type="entry name" value="SDRFAMILY"/>
</dbReference>
<gene>
    <name evidence="4" type="ORF">ACFFGY_02620</name>
</gene>
<dbReference type="InterPro" id="IPR036291">
    <property type="entry name" value="NAD(P)-bd_dom_sf"/>
</dbReference>
<dbReference type="Gene3D" id="3.40.50.720">
    <property type="entry name" value="NAD(P)-binding Rossmann-like Domain"/>
    <property type="match status" value="1"/>
</dbReference>
<dbReference type="Proteomes" id="UP001589865">
    <property type="component" value="Unassembled WGS sequence"/>
</dbReference>
<keyword evidence="5" id="KW-1185">Reference proteome</keyword>
<evidence type="ECO:0000256" key="2">
    <source>
        <dbReference type="ARBA" id="ARBA00023002"/>
    </source>
</evidence>
<dbReference type="InterPro" id="IPR020904">
    <property type="entry name" value="Sc_DH/Rdtase_CS"/>
</dbReference>
<dbReference type="InterPro" id="IPR002347">
    <property type="entry name" value="SDR_fam"/>
</dbReference>
<organism evidence="4 5">
    <name type="scientific">Roseomonas elaeocarpi</name>
    <dbReference type="NCBI Taxonomy" id="907779"/>
    <lineage>
        <taxon>Bacteria</taxon>
        <taxon>Pseudomonadati</taxon>
        <taxon>Pseudomonadota</taxon>
        <taxon>Alphaproteobacteria</taxon>
        <taxon>Acetobacterales</taxon>
        <taxon>Roseomonadaceae</taxon>
        <taxon>Roseomonas</taxon>
    </lineage>
</organism>
<dbReference type="Pfam" id="PF00106">
    <property type="entry name" value="adh_short"/>
    <property type="match status" value="1"/>
</dbReference>
<comment type="similarity">
    <text evidence="1 3">Belongs to the short-chain dehydrogenases/reductases (SDR) family.</text>
</comment>
<evidence type="ECO:0000313" key="4">
    <source>
        <dbReference type="EMBL" id="MFC0407125.1"/>
    </source>
</evidence>
<protein>
    <submittedName>
        <fullName evidence="4">SDR family oxidoreductase</fullName>
    </submittedName>
</protein>
<evidence type="ECO:0000256" key="1">
    <source>
        <dbReference type="ARBA" id="ARBA00006484"/>
    </source>
</evidence>
<keyword evidence="2" id="KW-0560">Oxidoreductase</keyword>
<name>A0ABV6JP57_9PROT</name>
<dbReference type="PRINTS" id="PR00081">
    <property type="entry name" value="GDHRDH"/>
</dbReference>
<reference evidence="4 5" key="1">
    <citation type="submission" date="2024-09" db="EMBL/GenBank/DDBJ databases">
        <authorList>
            <person name="Sun Q."/>
            <person name="Mori K."/>
        </authorList>
    </citation>
    <scope>NUCLEOTIDE SEQUENCE [LARGE SCALE GENOMIC DNA]</scope>
    <source>
        <strain evidence="4 5">TBRC 5777</strain>
    </source>
</reference>
<dbReference type="SUPFAM" id="SSF51735">
    <property type="entry name" value="NAD(P)-binding Rossmann-fold domains"/>
    <property type="match status" value="1"/>
</dbReference>
<accession>A0ABV6JP57</accession>
<proteinExistence type="inferred from homology"/>
<dbReference type="PANTHER" id="PTHR44169">
    <property type="entry name" value="NADPH-DEPENDENT 1-ACYLDIHYDROXYACETONE PHOSPHATE REDUCTASE"/>
    <property type="match status" value="1"/>
</dbReference>
<evidence type="ECO:0000313" key="5">
    <source>
        <dbReference type="Proteomes" id="UP001589865"/>
    </source>
</evidence>
<comment type="caution">
    <text evidence="4">The sequence shown here is derived from an EMBL/GenBank/DDBJ whole genome shotgun (WGS) entry which is preliminary data.</text>
</comment>
<sequence length="250" mass="26930">MTGNTIFITGATSGIGRGLAEAFHKLGNQVIIAGRRRALLDEVAAANPGMAALELDIADPTSIAFVADKLMRDYPRLNVLINNAGIMPFDDASGVIDDSVSQKILTTNLLGPIRMTSALIEHLKRQPRATIINNTSVLAYLPLATTAVYSASKAALHSYTLSQRFMLRDTSVRVQEIAPPWVNTDLVGKTNDPRAMPLSSFIAETIEKLAGNDEEIVVDAIMAIRDNPGRGEHRLINDFNAAMIANPIPA</sequence>
<dbReference type="EMBL" id="JBHLUN010000002">
    <property type="protein sequence ID" value="MFC0407125.1"/>
    <property type="molecule type" value="Genomic_DNA"/>
</dbReference>
<dbReference type="PROSITE" id="PS00061">
    <property type="entry name" value="ADH_SHORT"/>
    <property type="match status" value="1"/>
</dbReference>
<dbReference type="RefSeq" id="WP_377042815.1">
    <property type="nucleotide sequence ID" value="NZ_JBHLUN010000002.1"/>
</dbReference>